<dbReference type="InterPro" id="IPR016169">
    <property type="entry name" value="FAD-bd_PCMH_sub2"/>
</dbReference>
<dbReference type="InterPro" id="IPR036318">
    <property type="entry name" value="FAD-bd_PCMH-like_sf"/>
</dbReference>
<name>A0AAD7IKU7_9AGAR</name>
<dbReference type="Gene3D" id="3.30.465.10">
    <property type="match status" value="1"/>
</dbReference>
<dbReference type="PANTHER" id="PTHR42973:SF53">
    <property type="entry name" value="FAD-BINDING PCMH-TYPE DOMAIN-CONTAINING PROTEIN-RELATED"/>
    <property type="match status" value="1"/>
</dbReference>
<evidence type="ECO:0000256" key="2">
    <source>
        <dbReference type="ARBA" id="ARBA00022630"/>
    </source>
</evidence>
<evidence type="ECO:0000256" key="5">
    <source>
        <dbReference type="SAM" id="SignalP"/>
    </source>
</evidence>
<evidence type="ECO:0000256" key="3">
    <source>
        <dbReference type="ARBA" id="ARBA00022827"/>
    </source>
</evidence>
<feature type="chain" id="PRO_5041951968" evidence="5">
    <location>
        <begin position="25"/>
        <end position="389"/>
    </location>
</feature>
<dbReference type="AlphaFoldDB" id="A0AAD7IKU7"/>
<evidence type="ECO:0000256" key="4">
    <source>
        <dbReference type="ARBA" id="ARBA00023002"/>
    </source>
</evidence>
<sequence length="389" mass="42096">MPSFHLLSSAALLDAIAYWPNCAARAVVIFSSYQAPSAVCGGGHMNTFSSPALTTTTVFSNNMNNITVTATDSTSTPGLGNRSVDAYTAVVHGWRADEDYRRARPDLTGGFHCFINKYGFAMDGVLRYDVVLGNGTQVGGANNFGIVTRFTFQAYTIPKLSTTILQFNTSTVEAFVQAMVDFVGNDPSDLGAGAIEGTESPSRFANYTAIGPIVQVDNVTTPTVWHNQLDPAFQELCVQFAHKTMVPNTARIYAIYQASIEAVDQVTDVEGFESAFVLNTIPKSAAAVSKYNGVGNIWGLDDTHSSTTGPTRRTNVIDYHKINQELGLASEFLYMGDAAEFQRPFLGFPTENVQRLREIRAAYDSQGDFIHLNLGGFKLGAEAVDPPSE</sequence>
<evidence type="ECO:0000313" key="6">
    <source>
        <dbReference type="EMBL" id="KAJ7745489.1"/>
    </source>
</evidence>
<dbReference type="Proteomes" id="UP001215280">
    <property type="component" value="Unassembled WGS sequence"/>
</dbReference>
<keyword evidence="2" id="KW-0285">Flavoprotein</keyword>
<dbReference type="InterPro" id="IPR050416">
    <property type="entry name" value="FAD-linked_Oxidoreductase"/>
</dbReference>
<dbReference type="GO" id="GO:0050660">
    <property type="term" value="F:flavin adenine dinucleotide binding"/>
    <property type="evidence" value="ECO:0007669"/>
    <property type="project" value="InterPro"/>
</dbReference>
<keyword evidence="5" id="KW-0732">Signal</keyword>
<evidence type="ECO:0000256" key="1">
    <source>
        <dbReference type="ARBA" id="ARBA00005466"/>
    </source>
</evidence>
<comment type="caution">
    <text evidence="6">The sequence shown here is derived from an EMBL/GenBank/DDBJ whole genome shotgun (WGS) entry which is preliminary data.</text>
</comment>
<dbReference type="GO" id="GO:0016491">
    <property type="term" value="F:oxidoreductase activity"/>
    <property type="evidence" value="ECO:0007669"/>
    <property type="project" value="UniProtKB-KW"/>
</dbReference>
<comment type="similarity">
    <text evidence="1">Belongs to the oxygen-dependent FAD-linked oxidoreductase family.</text>
</comment>
<gene>
    <name evidence="6" type="ORF">DFH07DRAFT_869701</name>
</gene>
<keyword evidence="3" id="KW-0274">FAD</keyword>
<reference evidence="6" key="1">
    <citation type="submission" date="2023-03" db="EMBL/GenBank/DDBJ databases">
        <title>Massive genome expansion in bonnet fungi (Mycena s.s.) driven by repeated elements and novel gene families across ecological guilds.</title>
        <authorList>
            <consortium name="Lawrence Berkeley National Laboratory"/>
            <person name="Harder C.B."/>
            <person name="Miyauchi S."/>
            <person name="Viragh M."/>
            <person name="Kuo A."/>
            <person name="Thoen E."/>
            <person name="Andreopoulos B."/>
            <person name="Lu D."/>
            <person name="Skrede I."/>
            <person name="Drula E."/>
            <person name="Henrissat B."/>
            <person name="Morin E."/>
            <person name="Kohler A."/>
            <person name="Barry K."/>
            <person name="LaButti K."/>
            <person name="Morin E."/>
            <person name="Salamov A."/>
            <person name="Lipzen A."/>
            <person name="Mereny Z."/>
            <person name="Hegedus B."/>
            <person name="Baldrian P."/>
            <person name="Stursova M."/>
            <person name="Weitz H."/>
            <person name="Taylor A."/>
            <person name="Grigoriev I.V."/>
            <person name="Nagy L.G."/>
            <person name="Martin F."/>
            <person name="Kauserud H."/>
        </authorList>
    </citation>
    <scope>NUCLEOTIDE SEQUENCE</scope>
    <source>
        <strain evidence="6">CBHHK188m</strain>
    </source>
</reference>
<dbReference type="SUPFAM" id="SSF56176">
    <property type="entry name" value="FAD-binding/transporter-associated domain-like"/>
    <property type="match status" value="1"/>
</dbReference>
<dbReference type="PANTHER" id="PTHR42973">
    <property type="entry name" value="BINDING OXIDOREDUCTASE, PUTATIVE (AFU_ORTHOLOGUE AFUA_1G17690)-RELATED"/>
    <property type="match status" value="1"/>
</dbReference>
<evidence type="ECO:0000313" key="7">
    <source>
        <dbReference type="Proteomes" id="UP001215280"/>
    </source>
</evidence>
<dbReference type="EMBL" id="JARJLG010000103">
    <property type="protein sequence ID" value="KAJ7745489.1"/>
    <property type="molecule type" value="Genomic_DNA"/>
</dbReference>
<keyword evidence="7" id="KW-1185">Reference proteome</keyword>
<accession>A0AAD7IKU7</accession>
<feature type="signal peptide" evidence="5">
    <location>
        <begin position="1"/>
        <end position="24"/>
    </location>
</feature>
<keyword evidence="4" id="KW-0560">Oxidoreductase</keyword>
<proteinExistence type="inferred from homology"/>
<organism evidence="6 7">
    <name type="scientific">Mycena maculata</name>
    <dbReference type="NCBI Taxonomy" id="230809"/>
    <lineage>
        <taxon>Eukaryota</taxon>
        <taxon>Fungi</taxon>
        <taxon>Dikarya</taxon>
        <taxon>Basidiomycota</taxon>
        <taxon>Agaricomycotina</taxon>
        <taxon>Agaricomycetes</taxon>
        <taxon>Agaricomycetidae</taxon>
        <taxon>Agaricales</taxon>
        <taxon>Marasmiineae</taxon>
        <taxon>Mycenaceae</taxon>
        <taxon>Mycena</taxon>
    </lineage>
</organism>
<protein>
    <submittedName>
        <fullName evidence="6">FAD-binding oxidoreductase</fullName>
    </submittedName>
</protein>